<dbReference type="Proteomes" id="UP001225356">
    <property type="component" value="Unassembled WGS sequence"/>
</dbReference>
<feature type="domain" description="Metallo-beta-lactamase" evidence="1">
    <location>
        <begin position="34"/>
        <end position="216"/>
    </location>
</feature>
<protein>
    <submittedName>
        <fullName evidence="2">Cyclase</fullName>
        <ecNumber evidence="2">4.-.-.-</ecNumber>
    </submittedName>
</protein>
<sequence length="312" mass="34142">MSSSRHDHQLPPGRVEEVADRVYAYIQPDGSWWVNNTGFIAGRRGVISVDSCATERRTLAYREAIRSVTDRPITTLINTHHHGDHTFGNFAFPEATIVGHERTREAILAEGIPDYLNLAWTPVDWGDLEACPPFLTYTDGVTVHSDELRCEVRHAGVPAHTTNDSMVWIPERSLLFAGDLVFNGGTPFVMMGSVTGSIAVLDRLRELNAETIVPGHGGVCGPEVIDQVQGYLRFVLDTAERGREAGLSPLETARETDLGEYGGLLDPERIVGNLHRAYAELDGLPQGAPIDVVTAMLEMIDFNGGRPLTCTA</sequence>
<organism evidence="2 3">
    <name type="scientific">Streptosporangium lutulentum</name>
    <dbReference type="NCBI Taxonomy" id="1461250"/>
    <lineage>
        <taxon>Bacteria</taxon>
        <taxon>Bacillati</taxon>
        <taxon>Actinomycetota</taxon>
        <taxon>Actinomycetes</taxon>
        <taxon>Streptosporangiales</taxon>
        <taxon>Streptosporangiaceae</taxon>
        <taxon>Streptosporangium</taxon>
    </lineage>
</organism>
<evidence type="ECO:0000259" key="1">
    <source>
        <dbReference type="SMART" id="SM00849"/>
    </source>
</evidence>
<comment type="caution">
    <text evidence="2">The sequence shown here is derived from an EMBL/GenBank/DDBJ whole genome shotgun (WGS) entry which is preliminary data.</text>
</comment>
<proteinExistence type="predicted"/>
<keyword evidence="3" id="KW-1185">Reference proteome</keyword>
<dbReference type="RefSeq" id="WP_307555145.1">
    <property type="nucleotide sequence ID" value="NZ_JAUSQU010000001.1"/>
</dbReference>
<dbReference type="SMART" id="SM00849">
    <property type="entry name" value="Lactamase_B"/>
    <property type="match status" value="1"/>
</dbReference>
<dbReference type="GO" id="GO:0016829">
    <property type="term" value="F:lyase activity"/>
    <property type="evidence" value="ECO:0007669"/>
    <property type="project" value="UniProtKB-KW"/>
</dbReference>
<keyword evidence="2" id="KW-0456">Lyase</keyword>
<dbReference type="InterPro" id="IPR050855">
    <property type="entry name" value="NDM-1-like"/>
</dbReference>
<name>A0ABT9Q4I3_9ACTN</name>
<dbReference type="EC" id="4.-.-.-" evidence="2"/>
<reference evidence="2 3" key="1">
    <citation type="submission" date="2023-07" db="EMBL/GenBank/DDBJ databases">
        <title>Sequencing the genomes of 1000 actinobacteria strains.</title>
        <authorList>
            <person name="Klenk H.-P."/>
        </authorList>
    </citation>
    <scope>NUCLEOTIDE SEQUENCE [LARGE SCALE GENOMIC DNA]</scope>
    <source>
        <strain evidence="2 3">DSM 46740</strain>
    </source>
</reference>
<dbReference type="EMBL" id="JAUSQU010000001">
    <property type="protein sequence ID" value="MDP9841643.1"/>
    <property type="molecule type" value="Genomic_DNA"/>
</dbReference>
<dbReference type="InterPro" id="IPR001279">
    <property type="entry name" value="Metallo-B-lactamas"/>
</dbReference>
<gene>
    <name evidence="2" type="ORF">J2853_000854</name>
</gene>
<dbReference type="PANTHER" id="PTHR42951:SF4">
    <property type="entry name" value="ACYL-COENZYME A THIOESTERASE MBLAC2"/>
    <property type="match status" value="1"/>
</dbReference>
<dbReference type="InterPro" id="IPR036866">
    <property type="entry name" value="RibonucZ/Hydroxyglut_hydro"/>
</dbReference>
<dbReference type="PANTHER" id="PTHR42951">
    <property type="entry name" value="METALLO-BETA-LACTAMASE DOMAIN-CONTAINING"/>
    <property type="match status" value="1"/>
</dbReference>
<dbReference type="CDD" id="cd16282">
    <property type="entry name" value="metallo-hydrolase-like_MBL-fold"/>
    <property type="match status" value="1"/>
</dbReference>
<evidence type="ECO:0000313" key="3">
    <source>
        <dbReference type="Proteomes" id="UP001225356"/>
    </source>
</evidence>
<dbReference type="Gene3D" id="3.60.15.10">
    <property type="entry name" value="Ribonuclease Z/Hydroxyacylglutathione hydrolase-like"/>
    <property type="match status" value="1"/>
</dbReference>
<accession>A0ABT9Q4I3</accession>
<evidence type="ECO:0000313" key="2">
    <source>
        <dbReference type="EMBL" id="MDP9841643.1"/>
    </source>
</evidence>
<dbReference type="SUPFAM" id="SSF56281">
    <property type="entry name" value="Metallo-hydrolase/oxidoreductase"/>
    <property type="match status" value="1"/>
</dbReference>
<dbReference type="Pfam" id="PF00753">
    <property type="entry name" value="Lactamase_B"/>
    <property type="match status" value="1"/>
</dbReference>